<feature type="binding site" evidence="16">
    <location>
        <position position="468"/>
    </location>
    <ligand>
        <name>ATP</name>
        <dbReference type="ChEBI" id="CHEBI:30616"/>
    </ligand>
</feature>
<comment type="catalytic activity">
    <reaction evidence="13">
        <text>gamma-L-glutamyl-(2S)-2-aminobutanoate + glycine + ATP = ophthalmate + ADP + phosphate + H(+)</text>
        <dbReference type="Rhea" id="RHEA:72075"/>
        <dbReference type="ChEBI" id="CHEBI:15378"/>
        <dbReference type="ChEBI" id="CHEBI:30616"/>
        <dbReference type="ChEBI" id="CHEBI:43474"/>
        <dbReference type="ChEBI" id="CHEBI:57305"/>
        <dbReference type="ChEBI" id="CHEBI:189406"/>
        <dbReference type="ChEBI" id="CHEBI:189750"/>
        <dbReference type="ChEBI" id="CHEBI:456216"/>
    </reaction>
    <physiologicalReaction direction="left-to-right" evidence="13">
        <dbReference type="Rhea" id="RHEA:72076"/>
    </physiologicalReaction>
</comment>
<feature type="domain" description="Glutathione synthase substrate-binding" evidence="18">
    <location>
        <begin position="246"/>
        <end position="346"/>
    </location>
</feature>
<dbReference type="InterPro" id="IPR037013">
    <property type="entry name" value="GSH-S_sub-bd_sf"/>
</dbReference>
<dbReference type="EMBL" id="CAHIKZ030001898">
    <property type="protein sequence ID" value="CAE1276748.1"/>
    <property type="molecule type" value="Genomic_DNA"/>
</dbReference>
<dbReference type="GO" id="GO:0005524">
    <property type="term" value="F:ATP binding"/>
    <property type="evidence" value="ECO:0007669"/>
    <property type="project" value="UniProtKB-UniRule"/>
</dbReference>
<dbReference type="AlphaFoldDB" id="A0A812CQB9"/>
<comment type="caution">
    <text evidence="19">The sequence shown here is derived from an EMBL/GenBank/DDBJ whole genome shotgun (WGS) entry which is preliminary data.</text>
</comment>
<feature type="binding site" evidence="16">
    <location>
        <position position="185"/>
    </location>
    <ligand>
        <name>ATP</name>
        <dbReference type="ChEBI" id="CHEBI:30616"/>
    </ligand>
</feature>
<dbReference type="NCBIfam" id="TIGR01986">
    <property type="entry name" value="glut_syn_euk"/>
    <property type="match status" value="1"/>
</dbReference>
<comment type="catalytic activity">
    <reaction evidence="12">
        <text>gamma-L-glutamyl-L-cysteine + glycine + ATP = glutathione + ADP + phosphate + H(+)</text>
        <dbReference type="Rhea" id="RHEA:13557"/>
        <dbReference type="ChEBI" id="CHEBI:15378"/>
        <dbReference type="ChEBI" id="CHEBI:30616"/>
        <dbReference type="ChEBI" id="CHEBI:43474"/>
        <dbReference type="ChEBI" id="CHEBI:57305"/>
        <dbReference type="ChEBI" id="CHEBI:57925"/>
        <dbReference type="ChEBI" id="CHEBI:58173"/>
        <dbReference type="ChEBI" id="CHEBI:456216"/>
        <dbReference type="EC" id="6.3.2.3"/>
    </reaction>
    <physiologicalReaction direction="left-to-right" evidence="12">
        <dbReference type="Rhea" id="RHEA:13558"/>
    </physiologicalReaction>
</comment>
<name>A0A812CQB9_ACAPH</name>
<evidence type="ECO:0000256" key="9">
    <source>
        <dbReference type="ARBA" id="ARBA00022741"/>
    </source>
</evidence>
<dbReference type="Gene3D" id="1.10.1080.10">
    <property type="entry name" value="Glutathione Synthetase, Chain A, domain 3"/>
    <property type="match status" value="1"/>
</dbReference>
<evidence type="ECO:0000256" key="13">
    <source>
        <dbReference type="ARBA" id="ARBA00052123"/>
    </source>
</evidence>
<dbReference type="InterPro" id="IPR005615">
    <property type="entry name" value="Glutathione_synthase"/>
</dbReference>
<gene>
    <name evidence="19" type="ORF">SPHA_40204</name>
</gene>
<dbReference type="Gene3D" id="3.30.470.20">
    <property type="entry name" value="ATP-grasp fold, B domain"/>
    <property type="match status" value="1"/>
</dbReference>
<dbReference type="Pfam" id="PF03917">
    <property type="entry name" value="GSH_synth_ATP"/>
    <property type="match status" value="1"/>
</dbReference>
<dbReference type="PIRSF" id="PIRSF001558">
    <property type="entry name" value="GSHase"/>
    <property type="match status" value="1"/>
</dbReference>
<comment type="subunit">
    <text evidence="3">Homodimer.</text>
</comment>
<dbReference type="InterPro" id="IPR014042">
    <property type="entry name" value="Glutathione_synthase_a-hlx"/>
</dbReference>
<dbReference type="UniPathway" id="UPA00142">
    <property type="reaction ID" value="UER00210"/>
</dbReference>
<evidence type="ECO:0000256" key="15">
    <source>
        <dbReference type="PIRNR" id="PIRNR001558"/>
    </source>
</evidence>
<dbReference type="Gene3D" id="3.30.1490.80">
    <property type="match status" value="1"/>
</dbReference>
<evidence type="ECO:0000256" key="2">
    <source>
        <dbReference type="ARBA" id="ARBA00010385"/>
    </source>
</evidence>
<evidence type="ECO:0000256" key="10">
    <source>
        <dbReference type="ARBA" id="ARBA00022840"/>
    </source>
</evidence>
<evidence type="ECO:0000259" key="18">
    <source>
        <dbReference type="Pfam" id="PF03199"/>
    </source>
</evidence>
<evidence type="ECO:0000256" key="7">
    <source>
        <dbReference type="ARBA" id="ARBA00022684"/>
    </source>
</evidence>
<reference evidence="19" key="1">
    <citation type="submission" date="2021-01" db="EMBL/GenBank/DDBJ databases">
        <authorList>
            <person name="Li R."/>
            <person name="Bekaert M."/>
        </authorList>
    </citation>
    <scope>NUCLEOTIDE SEQUENCE</scope>
    <source>
        <strain evidence="19">Farmed</strain>
    </source>
</reference>
<dbReference type="FunFam" id="3.30.1490.50:FF:000001">
    <property type="entry name" value="Glutathione synthetase"/>
    <property type="match status" value="1"/>
</dbReference>
<evidence type="ECO:0000256" key="6">
    <source>
        <dbReference type="ARBA" id="ARBA00022598"/>
    </source>
</evidence>
<dbReference type="Proteomes" id="UP000597762">
    <property type="component" value="Unassembled WGS sequence"/>
</dbReference>
<evidence type="ECO:0000256" key="8">
    <source>
        <dbReference type="ARBA" id="ARBA00022723"/>
    </source>
</evidence>
<evidence type="ECO:0000313" key="20">
    <source>
        <dbReference type="Proteomes" id="UP000597762"/>
    </source>
</evidence>
<keyword evidence="11 15" id="KW-0460">Magnesium</keyword>
<evidence type="ECO:0000256" key="12">
    <source>
        <dbReference type="ARBA" id="ARBA00048871"/>
    </source>
</evidence>
<dbReference type="InterPro" id="IPR014709">
    <property type="entry name" value="Glutathione_synthase_C_euk"/>
</dbReference>
<protein>
    <recommendedName>
        <fullName evidence="5 15">Glutathione synthetase</fullName>
        <shortName evidence="15">GSH-S</shortName>
        <ecNumber evidence="4 15">6.3.2.3</ecNumber>
    </recommendedName>
</protein>
<evidence type="ECO:0000256" key="3">
    <source>
        <dbReference type="ARBA" id="ARBA00011738"/>
    </source>
</evidence>
<dbReference type="OrthoDB" id="2020073at2759"/>
<dbReference type="GO" id="GO:0043295">
    <property type="term" value="F:glutathione binding"/>
    <property type="evidence" value="ECO:0007669"/>
    <property type="project" value="UniProtKB-UniRule"/>
</dbReference>
<keyword evidence="20" id="KW-1185">Reference proteome</keyword>
<dbReference type="PANTHER" id="PTHR11130">
    <property type="entry name" value="GLUTATHIONE SYNTHETASE"/>
    <property type="match status" value="1"/>
</dbReference>
<dbReference type="GO" id="GO:0005829">
    <property type="term" value="C:cytosol"/>
    <property type="evidence" value="ECO:0007669"/>
    <property type="project" value="TreeGrafter"/>
</dbReference>
<dbReference type="FunFam" id="3.40.50.1760:FF:000001">
    <property type="entry name" value="Glutathione synthetase"/>
    <property type="match status" value="1"/>
</dbReference>
<evidence type="ECO:0000256" key="5">
    <source>
        <dbReference type="ARBA" id="ARBA00020821"/>
    </source>
</evidence>
<feature type="binding site" evidence="16">
    <location>
        <position position="493"/>
    </location>
    <ligand>
        <name>substrate</name>
    </ligand>
</feature>
<feature type="binding site" evidence="16">
    <location>
        <position position="349"/>
    </location>
    <ligand>
        <name>ATP</name>
        <dbReference type="ChEBI" id="CHEBI:30616"/>
    </ligand>
</feature>
<feature type="binding site" evidence="16">
    <location>
        <position position="495"/>
    </location>
    <ligand>
        <name>ATP</name>
        <dbReference type="ChEBI" id="CHEBI:30616"/>
    </ligand>
</feature>
<keyword evidence="6 15" id="KW-0436">Ligase</keyword>
<proteinExistence type="inferred from homology"/>
<evidence type="ECO:0000256" key="16">
    <source>
        <dbReference type="PIRSR" id="PIRSR001558-1"/>
    </source>
</evidence>
<feature type="binding site" evidence="17">
    <location>
        <position position="411"/>
    </location>
    <ligand>
        <name>Mg(2+)</name>
        <dbReference type="ChEBI" id="CHEBI:18420"/>
    </ligand>
</feature>
<feature type="binding site" evidence="16">
    <location>
        <position position="261"/>
    </location>
    <ligand>
        <name>substrate</name>
    </ligand>
</feature>
<feature type="binding site" evidence="16">
    <location>
        <position position="162"/>
    </location>
    <ligand>
        <name>substrate</name>
    </ligand>
</feature>
<feature type="binding site" evidence="16">
    <location>
        <position position="501"/>
    </location>
    <ligand>
        <name>ATP</name>
        <dbReference type="ChEBI" id="CHEBI:30616"/>
    </ligand>
</feature>
<evidence type="ECO:0000313" key="19">
    <source>
        <dbReference type="EMBL" id="CAE1276748.1"/>
    </source>
</evidence>
<sequence length="517" mass="58551">MCALSFFVSYFPSRSLNSQSFTRENKAVRLFQHTMAAAILTSESTLKENLSLIVSQAKDWALTHGILMRTQHFPSSSDVVSYAPFALFPSVIPKSLFNEAKLIQTDFNLLLHKVAHDHDFLQKSLKSVIATDGFTQKLWDIYEAVYNNETKKYQPLCLGLFRSDYMLHFPQNDSVPSKVQLKQIEINTIASSFAGLAYNMVSLHRYTMSLLKLPFGEEQIPQNNCSEELSAGMVQAWDLYKKPEAAILFLISSEERNIFDQRWLEYGVFKCNPTIATLRLTFQDIHDLGHVDEDNNLIVSGYEIGVVYFRSGYSPCSYKTQQDWDTRKMIECSNAIKCPSVNYHLAGSKKIQQELSQPGVLEKFIPDPQKAQRLRKTFAKQYSLEMGLEGDEAIGEALKNINSFVLKPQREGGGNNFFGKELQSQLLKLKDSEERTSYILMERVFPSPQRNVLIQPGKSVRFDDVISELGIYGVIIGEAGQVHYNKETGHLVRTKTLETDEGGIAAGFAVLDSPYFN</sequence>
<accession>A0A812CQB9</accession>
<evidence type="ECO:0000256" key="4">
    <source>
        <dbReference type="ARBA" id="ARBA00012214"/>
    </source>
</evidence>
<feature type="binding site" evidence="16">
    <location>
        <begin position="407"/>
        <end position="416"/>
    </location>
    <ligand>
        <name>ATP</name>
        <dbReference type="ChEBI" id="CHEBI:30616"/>
    </ligand>
</feature>
<dbReference type="PANTHER" id="PTHR11130:SF0">
    <property type="entry name" value="GLUTATHIONE SYNTHETASE"/>
    <property type="match status" value="1"/>
</dbReference>
<dbReference type="InterPro" id="IPR014049">
    <property type="entry name" value="Glutathione_synthase_N_euk"/>
</dbReference>
<feature type="binding site" evidence="17">
    <location>
        <position position="185"/>
    </location>
    <ligand>
        <name>Mg(2+)</name>
        <dbReference type="ChEBI" id="CHEBI:18420"/>
    </ligand>
</feature>
<evidence type="ECO:0000256" key="11">
    <source>
        <dbReference type="ARBA" id="ARBA00022842"/>
    </source>
</evidence>
<organism evidence="19 20">
    <name type="scientific">Acanthosepion pharaonis</name>
    <name type="common">Pharaoh cuttlefish</name>
    <name type="synonym">Sepia pharaonis</name>
    <dbReference type="NCBI Taxonomy" id="158019"/>
    <lineage>
        <taxon>Eukaryota</taxon>
        <taxon>Metazoa</taxon>
        <taxon>Spiralia</taxon>
        <taxon>Lophotrochozoa</taxon>
        <taxon>Mollusca</taxon>
        <taxon>Cephalopoda</taxon>
        <taxon>Coleoidea</taxon>
        <taxon>Decapodiformes</taxon>
        <taxon>Sepiida</taxon>
        <taxon>Sepiina</taxon>
        <taxon>Sepiidae</taxon>
        <taxon>Acanthosepion</taxon>
    </lineage>
</organism>
<dbReference type="EC" id="6.3.2.3" evidence="4 15"/>
<dbReference type="Gene3D" id="3.40.50.1760">
    <property type="entry name" value="Glutathione synthase, substrate-binding domain superfamily, eukaryotic"/>
    <property type="match status" value="1"/>
</dbReference>
<dbReference type="GO" id="GO:0004363">
    <property type="term" value="F:glutathione synthase activity"/>
    <property type="evidence" value="ECO:0007669"/>
    <property type="project" value="UniProtKB-UniRule"/>
</dbReference>
<evidence type="ECO:0000256" key="14">
    <source>
        <dbReference type="ARBA" id="ARBA00059746"/>
    </source>
</evidence>
<keyword evidence="7 15" id="KW-0317">Glutathione biosynthesis</keyword>
<dbReference type="InterPro" id="IPR016185">
    <property type="entry name" value="PreATP-grasp_dom_sf"/>
</dbReference>
<comment type="function">
    <text evidence="14">Catalyzes the production of glutathione from gamma-glutamylcysteine and glycine in an ATP-dependent manner. Glutathione (gamma-glutamylcysteinylglycine, GSH) is the most abundant intracellular thiol in living aerobic cells and is required for numerous processes including the protection of cells against oxidative damage, amino acid transport, the detoxification of foreign compounds, the maintenance of protein sulfhydryl groups in a reduced state and acts as a cofactor for a number of enzymes. Participates in ophthalmate biosynthesis in hepatocytes.</text>
</comment>
<keyword evidence="10 15" id="KW-0067">ATP-binding</keyword>
<keyword evidence="9 15" id="KW-0547">Nucleotide-binding</keyword>
<dbReference type="SUPFAM" id="SSF52440">
    <property type="entry name" value="PreATP-grasp domain"/>
    <property type="match status" value="1"/>
</dbReference>
<comment type="similarity">
    <text evidence="2 15">Belongs to the eukaryotic GSH synthase family.</text>
</comment>
<evidence type="ECO:0000256" key="1">
    <source>
        <dbReference type="ARBA" id="ARBA00004965"/>
    </source>
</evidence>
<dbReference type="Gene3D" id="3.30.1490.50">
    <property type="match status" value="1"/>
</dbReference>
<keyword evidence="8 15" id="KW-0479">Metal-binding</keyword>
<feature type="binding site" evidence="17">
    <location>
        <position position="187"/>
    </location>
    <ligand>
        <name>Mg(2+)</name>
        <dbReference type="ChEBI" id="CHEBI:18420"/>
    </ligand>
</feature>
<evidence type="ECO:0000256" key="17">
    <source>
        <dbReference type="PIRSR" id="PIRSR001558-2"/>
    </source>
</evidence>
<dbReference type="InterPro" id="IPR004887">
    <property type="entry name" value="GSH_synth_subst-bd"/>
</dbReference>
<comment type="cofactor">
    <cofactor evidence="15 17">
        <name>Mg(2+)</name>
        <dbReference type="ChEBI" id="CHEBI:18420"/>
    </cofactor>
    <text evidence="15 17">Binds 1 Mg(2+) ion per subunit.</text>
</comment>
<dbReference type="GO" id="GO:0000287">
    <property type="term" value="F:magnesium ion binding"/>
    <property type="evidence" value="ECO:0007669"/>
    <property type="project" value="UniProtKB-UniRule"/>
</dbReference>
<dbReference type="SUPFAM" id="SSF56059">
    <property type="entry name" value="Glutathione synthetase ATP-binding domain-like"/>
    <property type="match status" value="1"/>
</dbReference>
<comment type="pathway">
    <text evidence="1 15">Sulfur metabolism; glutathione biosynthesis; glutathione from L-cysteine and L-glutamate: step 2/2.</text>
</comment>
<dbReference type="Pfam" id="PF03199">
    <property type="entry name" value="GSH_synthase"/>
    <property type="match status" value="1"/>
</dbReference>